<dbReference type="GO" id="GO:0030170">
    <property type="term" value="F:pyridoxal phosphate binding"/>
    <property type="evidence" value="ECO:0007669"/>
    <property type="project" value="InterPro"/>
</dbReference>
<dbReference type="Proteomes" id="UP000572377">
    <property type="component" value="Unassembled WGS sequence"/>
</dbReference>
<dbReference type="PANTHER" id="PTHR42832">
    <property type="entry name" value="AMINO ACID AMINOTRANSFERASE"/>
    <property type="match status" value="1"/>
</dbReference>
<dbReference type="AlphaFoldDB" id="A0A849KY31"/>
<dbReference type="EMBL" id="JABFBC010000001">
    <property type="protein sequence ID" value="NNU78876.1"/>
    <property type="molecule type" value="Genomic_DNA"/>
</dbReference>
<evidence type="ECO:0000259" key="4">
    <source>
        <dbReference type="Pfam" id="PF00155"/>
    </source>
</evidence>
<organism evidence="5 6">
    <name type="scientific">Halovulum dunhuangense</name>
    <dbReference type="NCBI Taxonomy" id="1505036"/>
    <lineage>
        <taxon>Bacteria</taxon>
        <taxon>Pseudomonadati</taxon>
        <taxon>Pseudomonadota</taxon>
        <taxon>Alphaproteobacteria</taxon>
        <taxon>Rhodobacterales</taxon>
        <taxon>Paracoccaceae</taxon>
        <taxon>Halovulum</taxon>
    </lineage>
</organism>
<name>A0A849KY31_9RHOB</name>
<protein>
    <submittedName>
        <fullName evidence="5">Aminotransferase class I/II-fold pyridoxal phosphate-dependent enzyme</fullName>
    </submittedName>
</protein>
<keyword evidence="2 5" id="KW-0032">Aminotransferase</keyword>
<feature type="domain" description="Aminotransferase class I/classII large" evidence="4">
    <location>
        <begin position="34"/>
        <end position="390"/>
    </location>
</feature>
<dbReference type="InterPro" id="IPR004839">
    <property type="entry name" value="Aminotransferase_I/II_large"/>
</dbReference>
<dbReference type="InterPro" id="IPR015421">
    <property type="entry name" value="PyrdxlP-dep_Trfase_major"/>
</dbReference>
<dbReference type="SUPFAM" id="SSF53383">
    <property type="entry name" value="PLP-dependent transferases"/>
    <property type="match status" value="1"/>
</dbReference>
<gene>
    <name evidence="5" type="ORF">HMH01_00360</name>
</gene>
<keyword evidence="6" id="KW-1185">Reference proteome</keyword>
<keyword evidence="3 5" id="KW-0808">Transferase</keyword>
<evidence type="ECO:0000313" key="5">
    <source>
        <dbReference type="EMBL" id="NNU78876.1"/>
    </source>
</evidence>
<dbReference type="InterPro" id="IPR050881">
    <property type="entry name" value="LL-DAP_aminotransferase"/>
</dbReference>
<evidence type="ECO:0000313" key="6">
    <source>
        <dbReference type="Proteomes" id="UP000572377"/>
    </source>
</evidence>
<proteinExistence type="predicted"/>
<accession>A0A849KY31</accession>
<comment type="cofactor">
    <cofactor evidence="1">
        <name>pyridoxal 5'-phosphate</name>
        <dbReference type="ChEBI" id="CHEBI:597326"/>
    </cofactor>
</comment>
<dbReference type="RefSeq" id="WP_171321366.1">
    <property type="nucleotide sequence ID" value="NZ_JABFBC010000001.1"/>
</dbReference>
<dbReference type="CDD" id="cd00609">
    <property type="entry name" value="AAT_like"/>
    <property type="match status" value="1"/>
</dbReference>
<dbReference type="Gene3D" id="3.40.640.10">
    <property type="entry name" value="Type I PLP-dependent aspartate aminotransferase-like (Major domain)"/>
    <property type="match status" value="1"/>
</dbReference>
<dbReference type="InterPro" id="IPR015424">
    <property type="entry name" value="PyrdxlP-dep_Trfase"/>
</dbReference>
<dbReference type="GO" id="GO:0008483">
    <property type="term" value="F:transaminase activity"/>
    <property type="evidence" value="ECO:0007669"/>
    <property type="project" value="UniProtKB-KW"/>
</dbReference>
<evidence type="ECO:0000256" key="1">
    <source>
        <dbReference type="ARBA" id="ARBA00001933"/>
    </source>
</evidence>
<comment type="caution">
    <text evidence="5">The sequence shown here is derived from an EMBL/GenBank/DDBJ whole genome shotgun (WGS) entry which is preliminary data.</text>
</comment>
<evidence type="ECO:0000256" key="2">
    <source>
        <dbReference type="ARBA" id="ARBA00022576"/>
    </source>
</evidence>
<reference evidence="5 6" key="1">
    <citation type="submission" date="2020-05" db="EMBL/GenBank/DDBJ databases">
        <title>Gimesia benthica sp. nov., a novel planctomycete isolated from a deep-sea water sample of the Northwest Indian Ocean.</title>
        <authorList>
            <person name="Wang J."/>
            <person name="Ruan C."/>
            <person name="Song L."/>
            <person name="Zhu Y."/>
            <person name="Li A."/>
            <person name="Zheng X."/>
            <person name="Wang L."/>
            <person name="Lu Z."/>
            <person name="Huang Y."/>
            <person name="Du W."/>
            <person name="Zhou Y."/>
            <person name="Huang L."/>
            <person name="Dai X."/>
        </authorList>
    </citation>
    <scope>NUCLEOTIDE SEQUENCE [LARGE SCALE GENOMIC DNA]</scope>
    <source>
        <strain evidence="5 6">YYQ-30</strain>
    </source>
</reference>
<dbReference type="Pfam" id="PF00155">
    <property type="entry name" value="Aminotran_1_2"/>
    <property type="match status" value="1"/>
</dbReference>
<dbReference type="Gene3D" id="3.90.1150.10">
    <property type="entry name" value="Aspartate Aminotransferase, domain 1"/>
    <property type="match status" value="1"/>
</dbReference>
<evidence type="ECO:0000256" key="3">
    <source>
        <dbReference type="ARBA" id="ARBA00022679"/>
    </source>
</evidence>
<sequence>MDYPRRFSDLPEYAFPRLRALLDPHAPGGPALAMSIGEPRHPFPDFVTEIIARHGDEFSRYPPNEGTPGLRGAISDWVARRYGIAAPDPDRCVLPLNGTREGLFNAALALCPETKNGQRPAVLLPNPFYQCYAVAALAAGAEPVYVAADETNGFLPDFEGLDPALLARTALVYICSPANPQGAVADMGYWTRLLHLAETHDFRVFADECYAEIWRDTPPPGALEAVAQAGADPERVTVFHSLSKRSSVPGLRSGFAVAGPRSMAALKQLRNYGGAPLPLPLQHAAEALWRDEAHVEANRELYRRKFALADEILGNMPGYRSPDAGFFLWLKVADGEEAALKLWREAGVRVLPGAYLSRDAADGGTNPGRGYIRVALVAEEAEIARGLEAIRDVLG</sequence>
<dbReference type="InterPro" id="IPR015422">
    <property type="entry name" value="PyrdxlP-dep_Trfase_small"/>
</dbReference>
<dbReference type="PANTHER" id="PTHR42832:SF3">
    <property type="entry name" value="L-GLUTAMINE--4-(METHYLSULFANYL)-2-OXOBUTANOATE AMINOTRANSFERASE"/>
    <property type="match status" value="1"/>
</dbReference>